<gene>
    <name evidence="2" type="ORF">CLEP1334_LOCUS1084</name>
</gene>
<feature type="signal peptide" evidence="1">
    <location>
        <begin position="1"/>
        <end position="27"/>
    </location>
</feature>
<protein>
    <submittedName>
        <fullName evidence="2">Uncharacterized protein</fullName>
    </submittedName>
</protein>
<reference evidence="2" key="1">
    <citation type="submission" date="2021-01" db="EMBL/GenBank/DDBJ databases">
        <authorList>
            <person name="Corre E."/>
            <person name="Pelletier E."/>
            <person name="Niang G."/>
            <person name="Scheremetjew M."/>
            <person name="Finn R."/>
            <person name="Kale V."/>
            <person name="Holt S."/>
            <person name="Cochrane G."/>
            <person name="Meng A."/>
            <person name="Brown T."/>
            <person name="Cohen L."/>
        </authorList>
    </citation>
    <scope>NUCLEOTIDE SEQUENCE</scope>
    <source>
        <strain evidence="2">RCC1130</strain>
    </source>
</reference>
<accession>A0A7S0IKD2</accession>
<dbReference type="EMBL" id="HBER01002034">
    <property type="protein sequence ID" value="CAD8524422.1"/>
    <property type="molecule type" value="Transcribed_RNA"/>
</dbReference>
<dbReference type="AlphaFoldDB" id="A0A7S0IKD2"/>
<proteinExistence type="predicted"/>
<keyword evidence="1" id="KW-0732">Signal</keyword>
<organism evidence="2">
    <name type="scientific">Calcidiscus leptoporus</name>
    <dbReference type="NCBI Taxonomy" id="127549"/>
    <lineage>
        <taxon>Eukaryota</taxon>
        <taxon>Haptista</taxon>
        <taxon>Haptophyta</taxon>
        <taxon>Prymnesiophyceae</taxon>
        <taxon>Coccolithales</taxon>
        <taxon>Calcidiscaceae</taxon>
        <taxon>Calcidiscus</taxon>
    </lineage>
</organism>
<evidence type="ECO:0000313" key="2">
    <source>
        <dbReference type="EMBL" id="CAD8524422.1"/>
    </source>
</evidence>
<feature type="chain" id="PRO_5030899636" evidence="1">
    <location>
        <begin position="28"/>
        <end position="243"/>
    </location>
</feature>
<name>A0A7S0IKD2_9EUKA</name>
<evidence type="ECO:0000256" key="1">
    <source>
        <dbReference type="SAM" id="SignalP"/>
    </source>
</evidence>
<sequence>MPKAATGAIAAALHLLLYLGPPKSRLGYDDVVVLNFGLHYWTDLSEQMRELLSWWTAERAARRAPRLLWRETSPQHFQGYGGLYSGDQAKWTSARHAKAFADSDGESEATTYQCRALTTSEALATYRADRGNNAVWPLALPHSGNSSWVGVLPVFWPTVPLQTEHPLIYWYDPESRKPGHGAVLRSNPGGEHVVYLPDCTHYCNPGSSLRLWTQMLVSHMRHWKHDHEHHVSSSGQRRSHFPA</sequence>